<proteinExistence type="inferred from homology"/>
<evidence type="ECO:0000256" key="3">
    <source>
        <dbReference type="PIRSR" id="PIRSR605511-2"/>
    </source>
</evidence>
<feature type="binding site" evidence="3">
    <location>
        <position position="154"/>
    </location>
    <ligand>
        <name>a divalent metal cation</name>
        <dbReference type="ChEBI" id="CHEBI:60240"/>
    </ligand>
</feature>
<comment type="similarity">
    <text evidence="1">Belongs to the SMP-30/CGR1 family.</text>
</comment>
<keyword evidence="3" id="KW-0862">Zinc</keyword>
<organism evidence="5">
    <name type="scientific">Halomonas sp. RT37</name>
    <dbReference type="NCBI Taxonomy" id="2950872"/>
    <lineage>
        <taxon>Bacteria</taxon>
        <taxon>Pseudomonadati</taxon>
        <taxon>Pseudomonadota</taxon>
        <taxon>Gammaproteobacteria</taxon>
        <taxon>Oceanospirillales</taxon>
        <taxon>Halomonadaceae</taxon>
        <taxon>Halomonas</taxon>
    </lineage>
</organism>
<dbReference type="GO" id="GO:0019853">
    <property type="term" value="P:L-ascorbic acid biosynthetic process"/>
    <property type="evidence" value="ECO:0007669"/>
    <property type="project" value="TreeGrafter"/>
</dbReference>
<evidence type="ECO:0000256" key="1">
    <source>
        <dbReference type="ARBA" id="ARBA00008853"/>
    </source>
</evidence>
<feature type="binding site" evidence="3">
    <location>
        <position position="223"/>
    </location>
    <ligand>
        <name>a divalent metal cation</name>
        <dbReference type="ChEBI" id="CHEBI:60240"/>
    </ligand>
</feature>
<dbReference type="AlphaFoldDB" id="A0AAU7KG62"/>
<feature type="domain" description="SMP-30/Gluconolactonase/LRE-like region" evidence="4">
    <location>
        <begin position="202"/>
        <end position="282"/>
    </location>
</feature>
<dbReference type="InterPro" id="IPR005511">
    <property type="entry name" value="SMP-30"/>
</dbReference>
<feature type="domain" description="SMP-30/Gluconolactonase/LRE-like region" evidence="4">
    <location>
        <begin position="22"/>
        <end position="184"/>
    </location>
</feature>
<dbReference type="Gene3D" id="2.120.10.30">
    <property type="entry name" value="TolB, C-terminal domain"/>
    <property type="match status" value="1"/>
</dbReference>
<keyword evidence="3" id="KW-0479">Metal-binding</keyword>
<dbReference type="GO" id="GO:0004341">
    <property type="term" value="F:gluconolactonase activity"/>
    <property type="evidence" value="ECO:0007669"/>
    <property type="project" value="TreeGrafter"/>
</dbReference>
<dbReference type="Pfam" id="PF08450">
    <property type="entry name" value="SGL"/>
    <property type="match status" value="2"/>
</dbReference>
<dbReference type="InterPro" id="IPR011042">
    <property type="entry name" value="6-blade_b-propeller_TolB-like"/>
</dbReference>
<feature type="binding site" evidence="3">
    <location>
        <position position="109"/>
    </location>
    <ligand>
        <name>substrate</name>
    </ligand>
</feature>
<name>A0AAU7KG62_9GAMM</name>
<dbReference type="PANTHER" id="PTHR10907:SF47">
    <property type="entry name" value="REGUCALCIN"/>
    <property type="match status" value="1"/>
</dbReference>
<dbReference type="PRINTS" id="PR01790">
    <property type="entry name" value="SMP30FAMILY"/>
</dbReference>
<protein>
    <submittedName>
        <fullName evidence="5">SMP-30/gluconolactonase/LRE family protein</fullName>
    </submittedName>
</protein>
<dbReference type="RefSeq" id="WP_045993633.1">
    <property type="nucleotide sequence ID" value="NZ_CP098827.1"/>
</dbReference>
<sequence length="320" mass="34952">MSRSASPCLGEARAIVEAPCELGEGPSWDARRGEFRWLDILGRRFHRYRLEDGDHRSQALDELVSFAAPLTSGDDLLVTEHGLKERDHAHGGVSPWREVEAANPVTRSNDARIDRHGGLWFSTMGKAAEAAAGSLYRLYRGEIFCLKQDITIPNALCFSPDGRLGYFTDTATGVVMRWALDAEGFPLRQDGGAFLQDGVAARPEQLAEPEPWADFNDDPGNPDGAVIDADGYMWLALWGSGRVARLTPDGEEVGHVRVNADQPSCPAFGGRELTTLLITTATEGQREHKEGRQDGATFLFDLSEALPGVRGLDDPPIALR</sequence>
<feature type="binding site" evidence="3">
    <location>
        <position position="24"/>
    </location>
    <ligand>
        <name>a divalent metal cation</name>
        <dbReference type="ChEBI" id="CHEBI:60240"/>
    </ligand>
</feature>
<reference evidence="5" key="1">
    <citation type="submission" date="2022-06" db="EMBL/GenBank/DDBJ databases">
        <title>A novel DMS-producing enzyme.</title>
        <authorList>
            <person name="Zhang Y."/>
        </authorList>
    </citation>
    <scope>NUCLEOTIDE SEQUENCE</scope>
    <source>
        <strain evidence="5">RT37</strain>
    </source>
</reference>
<gene>
    <name evidence="5" type="ORF">NFG58_18610</name>
</gene>
<dbReference type="PANTHER" id="PTHR10907">
    <property type="entry name" value="REGUCALCIN"/>
    <property type="match status" value="1"/>
</dbReference>
<evidence type="ECO:0000313" key="5">
    <source>
        <dbReference type="EMBL" id="XBO70594.1"/>
    </source>
</evidence>
<dbReference type="EMBL" id="CP098827">
    <property type="protein sequence ID" value="XBO70594.1"/>
    <property type="molecule type" value="Genomic_DNA"/>
</dbReference>
<comment type="cofactor">
    <cofactor evidence="3">
        <name>Zn(2+)</name>
        <dbReference type="ChEBI" id="CHEBI:29105"/>
    </cofactor>
    <text evidence="3">Binds 1 divalent metal cation per subunit.</text>
</comment>
<dbReference type="SUPFAM" id="SSF63829">
    <property type="entry name" value="Calcium-dependent phosphotriesterase"/>
    <property type="match status" value="1"/>
</dbReference>
<accession>A0AAU7KG62</accession>
<feature type="active site" description="Proton donor/acceptor" evidence="2">
    <location>
        <position position="223"/>
    </location>
</feature>
<evidence type="ECO:0000259" key="4">
    <source>
        <dbReference type="Pfam" id="PF08450"/>
    </source>
</evidence>
<dbReference type="InterPro" id="IPR013658">
    <property type="entry name" value="SGL"/>
</dbReference>
<evidence type="ECO:0000256" key="2">
    <source>
        <dbReference type="PIRSR" id="PIRSR605511-1"/>
    </source>
</evidence>
<feature type="binding site" evidence="3">
    <location>
        <position position="107"/>
    </location>
    <ligand>
        <name>substrate</name>
    </ligand>
</feature>
<dbReference type="GO" id="GO:0005509">
    <property type="term" value="F:calcium ion binding"/>
    <property type="evidence" value="ECO:0007669"/>
    <property type="project" value="TreeGrafter"/>
</dbReference>